<dbReference type="CDD" id="cd08510">
    <property type="entry name" value="PBP2_Lactococcal_OppA_like"/>
    <property type="match status" value="1"/>
</dbReference>
<evidence type="ECO:0000256" key="3">
    <source>
        <dbReference type="ARBA" id="ARBA00022729"/>
    </source>
</evidence>
<feature type="domain" description="Solute-binding protein family 5" evidence="6">
    <location>
        <begin position="128"/>
        <end position="518"/>
    </location>
</feature>
<evidence type="ECO:0000313" key="8">
    <source>
        <dbReference type="Proteomes" id="UP001418796"/>
    </source>
</evidence>
<evidence type="ECO:0000259" key="6">
    <source>
        <dbReference type="Pfam" id="PF00496"/>
    </source>
</evidence>
<reference evidence="7 8" key="1">
    <citation type="submission" date="2024-03" db="EMBL/GenBank/DDBJ databases">
        <title>Bacilli Hybrid Assemblies.</title>
        <authorList>
            <person name="Kovac J."/>
        </authorList>
    </citation>
    <scope>NUCLEOTIDE SEQUENCE [LARGE SCALE GENOMIC DNA]</scope>
    <source>
        <strain evidence="7 8">FSL R7-0666</strain>
    </source>
</reference>
<dbReference type="InterPro" id="IPR039424">
    <property type="entry name" value="SBP_5"/>
</dbReference>
<comment type="similarity">
    <text evidence="1">Belongs to the bacterial solute-binding protein 5 family.</text>
</comment>
<dbReference type="PROSITE" id="PS51257">
    <property type="entry name" value="PROKAR_LIPOPROTEIN"/>
    <property type="match status" value="1"/>
</dbReference>
<sequence>MKKFDRTKKKTALLASTTAVVLALAACSGGSDSDGGNSSDGGGTSDGDSEETDEPMFSIDDFEVIKGDNGEDIIDGGSLKVALVTDTPFEGTLNYNFYQGTFDAQVLQWFDESLLAVDENYTYTQEGAATFEINEDGDVFTFTINENANWHDGEPVTAEDWAFAFEVLGNEDYPATRYTEASNVQGFNEFRAGEADEISGLNIIDDKTLEITFTEANPSLLASGIWAYPMPKHIFEDIPVADMESSPEVRQNPIGFGAFKVDSITPGEAVVFKKNEDYWRGEPNLDEVVLSLANPQVITQSLENGDVDIAVYPTDQYKDNYENLTNVEFLGITDLAYTYIGFQMGTWEDNKNVFNPDKQISDIELRKAMAYAVDNTTVANKFYDGLRWAGTTLIPPSHPDYHDDTIEGYSYDLEKAKQILADAGYEDTNGDGFVEDPNGEELTLNFASMSGGDTAEPIANYYIQAWKAAGINVELLDGRLQEFNTFYDRLEAADQEIDVYQGAWGVGSDVDPTGLWGSEAAYNYTRWTDEKNDELLARGVSQEALDVTKRQEIYSEWQEYMVEQIPAFPTLYRSELTAVNNRVVNFAPFRSSGTEVYLNELGVTSEDPETAN</sequence>
<evidence type="ECO:0000256" key="1">
    <source>
        <dbReference type="ARBA" id="ARBA00005695"/>
    </source>
</evidence>
<dbReference type="NCBIfam" id="NF045467">
    <property type="entry name" value="Opp4A"/>
    <property type="match status" value="1"/>
</dbReference>
<name>A0ABU9VLG9_9BACI</name>
<gene>
    <name evidence="7" type="primary">opp4A</name>
    <name evidence="7" type="ORF">MKY91_16435</name>
</gene>
<evidence type="ECO:0000256" key="4">
    <source>
        <dbReference type="SAM" id="MobiDB-lite"/>
    </source>
</evidence>
<dbReference type="InterPro" id="IPR050034">
    <property type="entry name" value="Opp4A"/>
</dbReference>
<proteinExistence type="inferred from homology"/>
<keyword evidence="3 5" id="KW-0732">Signal</keyword>
<dbReference type="EMBL" id="JBCITK010000001">
    <property type="protein sequence ID" value="MEN0644742.1"/>
    <property type="molecule type" value="Genomic_DNA"/>
</dbReference>
<dbReference type="Gene3D" id="3.10.105.10">
    <property type="entry name" value="Dipeptide-binding Protein, Domain 3"/>
    <property type="match status" value="1"/>
</dbReference>
<feature type="signal peptide" evidence="5">
    <location>
        <begin position="1"/>
        <end position="25"/>
    </location>
</feature>
<dbReference type="InterPro" id="IPR030678">
    <property type="entry name" value="Peptide/Ni-bd"/>
</dbReference>
<feature type="chain" id="PRO_5045296238" evidence="5">
    <location>
        <begin position="26"/>
        <end position="612"/>
    </location>
</feature>
<dbReference type="SUPFAM" id="SSF53850">
    <property type="entry name" value="Periplasmic binding protein-like II"/>
    <property type="match status" value="1"/>
</dbReference>
<evidence type="ECO:0000256" key="2">
    <source>
        <dbReference type="ARBA" id="ARBA00022448"/>
    </source>
</evidence>
<dbReference type="RefSeq" id="WP_343131368.1">
    <property type="nucleotide sequence ID" value="NZ_JBCITK010000001.1"/>
</dbReference>
<keyword evidence="2" id="KW-0813">Transport</keyword>
<dbReference type="Gene3D" id="3.40.190.10">
    <property type="entry name" value="Periplasmic binding protein-like II"/>
    <property type="match status" value="1"/>
</dbReference>
<dbReference type="Pfam" id="PF00496">
    <property type="entry name" value="SBP_bac_5"/>
    <property type="match status" value="1"/>
</dbReference>
<dbReference type="Proteomes" id="UP001418796">
    <property type="component" value="Unassembled WGS sequence"/>
</dbReference>
<comment type="caution">
    <text evidence="7">The sequence shown here is derived from an EMBL/GenBank/DDBJ whole genome shotgun (WGS) entry which is preliminary data.</text>
</comment>
<evidence type="ECO:0000256" key="5">
    <source>
        <dbReference type="SAM" id="SignalP"/>
    </source>
</evidence>
<dbReference type="PIRSF" id="PIRSF002741">
    <property type="entry name" value="MppA"/>
    <property type="match status" value="1"/>
</dbReference>
<protein>
    <submittedName>
        <fullName evidence="7">Oligopeptide ABC transporter substrate-binding protein</fullName>
    </submittedName>
</protein>
<dbReference type="InterPro" id="IPR000914">
    <property type="entry name" value="SBP_5_dom"/>
</dbReference>
<feature type="region of interest" description="Disordered" evidence="4">
    <location>
        <begin position="28"/>
        <end position="56"/>
    </location>
</feature>
<dbReference type="PANTHER" id="PTHR30290:SF9">
    <property type="entry name" value="OLIGOPEPTIDE-BINDING PROTEIN APPA"/>
    <property type="match status" value="1"/>
</dbReference>
<evidence type="ECO:0000313" key="7">
    <source>
        <dbReference type="EMBL" id="MEN0644742.1"/>
    </source>
</evidence>
<dbReference type="PANTHER" id="PTHR30290">
    <property type="entry name" value="PERIPLASMIC BINDING COMPONENT OF ABC TRANSPORTER"/>
    <property type="match status" value="1"/>
</dbReference>
<organism evidence="7 8">
    <name type="scientific">Alkalicoccobacillus gibsonii</name>
    <dbReference type="NCBI Taxonomy" id="79881"/>
    <lineage>
        <taxon>Bacteria</taxon>
        <taxon>Bacillati</taxon>
        <taxon>Bacillota</taxon>
        <taxon>Bacilli</taxon>
        <taxon>Bacillales</taxon>
        <taxon>Bacillaceae</taxon>
        <taxon>Alkalicoccobacillus</taxon>
    </lineage>
</organism>
<accession>A0ABU9VLG9</accession>
<keyword evidence="8" id="KW-1185">Reference proteome</keyword>
<feature type="compositionally biased region" description="Low complexity" evidence="4">
    <location>
        <begin position="28"/>
        <end position="37"/>
    </location>
</feature>